<evidence type="ECO:0000313" key="2">
    <source>
        <dbReference type="EMBL" id="CAH1277307.1"/>
    </source>
</evidence>
<accession>A0A8S4MNB8</accession>
<reference evidence="2" key="1">
    <citation type="submission" date="2022-01" db="EMBL/GenBank/DDBJ databases">
        <authorList>
            <person name="Braso-Vives M."/>
        </authorList>
    </citation>
    <scope>NUCLEOTIDE SEQUENCE</scope>
</reference>
<dbReference type="EMBL" id="CAKMNS010000259">
    <property type="protein sequence ID" value="CAH1277307.1"/>
    <property type="molecule type" value="Genomic_DNA"/>
</dbReference>
<proteinExistence type="predicted"/>
<name>A0A8S4MNB8_BRALA</name>
<feature type="compositionally biased region" description="Acidic residues" evidence="1">
    <location>
        <begin position="1"/>
        <end position="28"/>
    </location>
</feature>
<sequence length="118" mass="13528">MKQEEFEAFCDIDAGEECTGDPTEEEFSQEVRETTADEEEELPPLHHLQRTTSWIAKMTLSDSSNSDVSLDPDDIMPYRFEPRHELEEPHNTEEEAAVPGFAWPWNLAAVPMAVCRRC</sequence>
<gene>
    <name evidence="2" type="primary">Hypp9555</name>
    <name evidence="2" type="ORF">BLAG_LOCUS26123</name>
</gene>
<protein>
    <submittedName>
        <fullName evidence="2">Hypp9555 protein</fullName>
    </submittedName>
</protein>
<organism evidence="2 3">
    <name type="scientific">Branchiostoma lanceolatum</name>
    <name type="common">Common lancelet</name>
    <name type="synonym">Amphioxus lanceolatum</name>
    <dbReference type="NCBI Taxonomy" id="7740"/>
    <lineage>
        <taxon>Eukaryota</taxon>
        <taxon>Metazoa</taxon>
        <taxon>Chordata</taxon>
        <taxon>Cephalochordata</taxon>
        <taxon>Leptocardii</taxon>
        <taxon>Amphioxiformes</taxon>
        <taxon>Branchiostomatidae</taxon>
        <taxon>Branchiostoma</taxon>
    </lineage>
</organism>
<evidence type="ECO:0000313" key="3">
    <source>
        <dbReference type="Proteomes" id="UP000838412"/>
    </source>
</evidence>
<evidence type="ECO:0000256" key="1">
    <source>
        <dbReference type="SAM" id="MobiDB-lite"/>
    </source>
</evidence>
<dbReference type="Proteomes" id="UP000838412">
    <property type="component" value="Unassembled WGS sequence"/>
</dbReference>
<comment type="caution">
    <text evidence="2">The sequence shown here is derived from an EMBL/GenBank/DDBJ whole genome shotgun (WGS) entry which is preliminary data.</text>
</comment>
<dbReference type="AlphaFoldDB" id="A0A8S4MNB8"/>
<feature type="region of interest" description="Disordered" evidence="1">
    <location>
        <begin position="1"/>
        <end position="44"/>
    </location>
</feature>
<keyword evidence="3" id="KW-1185">Reference proteome</keyword>